<name>A0A0F8X2I6_9ZZZZ</name>
<evidence type="ECO:0000313" key="1">
    <source>
        <dbReference type="EMBL" id="KKK63133.1"/>
    </source>
</evidence>
<accession>A0A0F8X2I6</accession>
<proteinExistence type="predicted"/>
<sequence length="136" mass="15516">MKIGEKRHIGDGVYVEYDGYHVVLKANSSDIPTDTIHLDAGVQIALRNILVEILPGKQEETIDESESPKWKPLPDYGDLFAIKDFMRSYESGYFTNYDGHGFLATSEQMSDIGVSPSTMREHADRKEFTHVMWFNK</sequence>
<dbReference type="AlphaFoldDB" id="A0A0F8X2I6"/>
<reference evidence="1" key="1">
    <citation type="journal article" date="2015" name="Nature">
        <title>Complex archaea that bridge the gap between prokaryotes and eukaryotes.</title>
        <authorList>
            <person name="Spang A."/>
            <person name="Saw J.H."/>
            <person name="Jorgensen S.L."/>
            <person name="Zaremba-Niedzwiedzka K."/>
            <person name="Martijn J."/>
            <person name="Lind A.E."/>
            <person name="van Eijk R."/>
            <person name="Schleper C."/>
            <person name="Guy L."/>
            <person name="Ettema T.J."/>
        </authorList>
    </citation>
    <scope>NUCLEOTIDE SEQUENCE</scope>
</reference>
<organism evidence="1">
    <name type="scientific">marine sediment metagenome</name>
    <dbReference type="NCBI Taxonomy" id="412755"/>
    <lineage>
        <taxon>unclassified sequences</taxon>
        <taxon>metagenomes</taxon>
        <taxon>ecological metagenomes</taxon>
    </lineage>
</organism>
<protein>
    <submittedName>
        <fullName evidence="1">Uncharacterized protein</fullName>
    </submittedName>
</protein>
<gene>
    <name evidence="1" type="ORF">LCGC14_2997410</name>
</gene>
<comment type="caution">
    <text evidence="1">The sequence shown here is derived from an EMBL/GenBank/DDBJ whole genome shotgun (WGS) entry which is preliminary data.</text>
</comment>
<dbReference type="EMBL" id="LAZR01061663">
    <property type="protein sequence ID" value="KKK63133.1"/>
    <property type="molecule type" value="Genomic_DNA"/>
</dbReference>